<evidence type="ECO:0000256" key="1">
    <source>
        <dbReference type="SAM" id="Phobius"/>
    </source>
</evidence>
<protein>
    <recommendedName>
        <fullName evidence="3">Tryptophan-associated transmembrane protein</fullName>
    </recommendedName>
</protein>
<feature type="transmembrane region" description="Helical" evidence="1">
    <location>
        <begin position="68"/>
        <end position="86"/>
    </location>
</feature>
<dbReference type="AlphaFoldDB" id="A0A2P2CA20"/>
<evidence type="ECO:0008006" key="3">
    <source>
        <dbReference type="Google" id="ProtNLM"/>
    </source>
</evidence>
<keyword evidence="1" id="KW-1133">Transmembrane helix</keyword>
<dbReference type="Pfam" id="PF09534">
    <property type="entry name" value="Trp_oprn_chp"/>
    <property type="match status" value="1"/>
</dbReference>
<name>A0A2P2CA20_9ZZZZ</name>
<keyword evidence="1" id="KW-0472">Membrane</keyword>
<organism evidence="2">
    <name type="scientific">metagenome</name>
    <dbReference type="NCBI Taxonomy" id="256318"/>
    <lineage>
        <taxon>unclassified sequences</taxon>
        <taxon>metagenomes</taxon>
    </lineage>
</organism>
<reference evidence="2" key="1">
    <citation type="submission" date="2015-08" db="EMBL/GenBank/DDBJ databases">
        <authorList>
            <person name="Babu N.S."/>
            <person name="Beckwith C.J."/>
            <person name="Beseler K.G."/>
            <person name="Brison A."/>
            <person name="Carone J.V."/>
            <person name="Caskin T.P."/>
            <person name="Diamond M."/>
            <person name="Durham M.E."/>
            <person name="Foxe J.M."/>
            <person name="Go M."/>
            <person name="Henderson B.A."/>
            <person name="Jones I.B."/>
            <person name="McGettigan J.A."/>
            <person name="Micheletti S.J."/>
            <person name="Nasrallah M.E."/>
            <person name="Ortiz D."/>
            <person name="Piller C.R."/>
            <person name="Privatt S.R."/>
            <person name="Schneider S.L."/>
            <person name="Sharp S."/>
            <person name="Smith T.C."/>
            <person name="Stanton J.D."/>
            <person name="Ullery H.E."/>
            <person name="Wilson R.J."/>
            <person name="Serrano M.G."/>
            <person name="Buck G."/>
            <person name="Lee V."/>
            <person name="Wang Y."/>
            <person name="Carvalho R."/>
            <person name="Voegtly L."/>
            <person name="Shi R."/>
            <person name="Duckworth R."/>
            <person name="Johnson A."/>
            <person name="Loviza R."/>
            <person name="Walstead R."/>
            <person name="Shah Z."/>
            <person name="Kiflezghi M."/>
            <person name="Wade K."/>
            <person name="Ball S.L."/>
            <person name="Bradley K.W."/>
            <person name="Asai D.J."/>
            <person name="Bowman C.A."/>
            <person name="Russell D.A."/>
            <person name="Pope W.H."/>
            <person name="Jacobs-Sera D."/>
            <person name="Hendrix R.W."/>
            <person name="Hatfull G.F."/>
        </authorList>
    </citation>
    <scope>NUCLEOTIDE SEQUENCE</scope>
</reference>
<accession>A0A2P2CA20</accession>
<feature type="transmembrane region" description="Helical" evidence="1">
    <location>
        <begin position="93"/>
        <end position="114"/>
    </location>
</feature>
<feature type="transmembrane region" description="Helical" evidence="1">
    <location>
        <begin position="140"/>
        <end position="162"/>
    </location>
</feature>
<sequence>MAEPAGSDRRRSSFGPVVLVGLVVATLGAIAGGKPWVAGRSGAFDTAAADNQAMVSTLSANGAGESPLALALALVVLACWGVLLVTRGRFRRAVAVLALVAALGLVAATVEAWWSLPTKLGDALQQLSGADTVTTSFTGWYYAALAAAVLCVVTTLAAVRLVPSWPEMGTKYDAPSAARDTSGASAGGTTVGSADAVPAENIDIWKALDEGRDPTA</sequence>
<evidence type="ECO:0000313" key="2">
    <source>
        <dbReference type="EMBL" id="CUR58845.1"/>
    </source>
</evidence>
<gene>
    <name evidence="2" type="ORF">NOCA1160086</name>
</gene>
<keyword evidence="1" id="KW-0812">Transmembrane</keyword>
<feature type="transmembrane region" description="Helical" evidence="1">
    <location>
        <begin position="12"/>
        <end position="31"/>
    </location>
</feature>
<dbReference type="EMBL" id="CZKB01000008">
    <property type="protein sequence ID" value="CUR58845.1"/>
    <property type="molecule type" value="Genomic_DNA"/>
</dbReference>
<proteinExistence type="predicted"/>
<dbReference type="InterPro" id="IPR019051">
    <property type="entry name" value="Trp_biosyn_TM_oprn/chp"/>
</dbReference>